<organism evidence="2 3">
    <name type="scientific">Cellulosimicrobium cellulans F16</name>
    <dbReference type="NCBI Taxonomy" id="1350482"/>
    <lineage>
        <taxon>Bacteria</taxon>
        <taxon>Bacillati</taxon>
        <taxon>Actinomycetota</taxon>
        <taxon>Actinomycetes</taxon>
        <taxon>Micrococcales</taxon>
        <taxon>Promicromonosporaceae</taxon>
        <taxon>Cellulosimicrobium</taxon>
    </lineage>
</organism>
<dbReference type="AlphaFoldDB" id="A0A0M0FCI0"/>
<dbReference type="GO" id="GO:0016747">
    <property type="term" value="F:acyltransferase activity, transferring groups other than amino-acyl groups"/>
    <property type="evidence" value="ECO:0007669"/>
    <property type="project" value="InterPro"/>
</dbReference>
<dbReference type="InterPro" id="IPR051531">
    <property type="entry name" value="N-acetyltransferase"/>
</dbReference>
<dbReference type="RefSeq" id="WP_053369537.1">
    <property type="nucleotide sequence ID" value="NZ_KQ435288.1"/>
</dbReference>
<dbReference type="PANTHER" id="PTHR43792">
    <property type="entry name" value="GNAT FAMILY, PUTATIVE (AFU_ORTHOLOGUE AFUA_3G00765)-RELATED-RELATED"/>
    <property type="match status" value="1"/>
</dbReference>
<keyword evidence="3" id="KW-1185">Reference proteome</keyword>
<dbReference type="SUPFAM" id="SSF55729">
    <property type="entry name" value="Acyl-CoA N-acyltransferases (Nat)"/>
    <property type="match status" value="1"/>
</dbReference>
<gene>
    <name evidence="2" type="ORF">M768_04265</name>
</gene>
<dbReference type="PANTHER" id="PTHR43792:SF1">
    <property type="entry name" value="N-ACETYLTRANSFERASE DOMAIN-CONTAINING PROTEIN"/>
    <property type="match status" value="1"/>
</dbReference>
<dbReference type="Proteomes" id="UP000037387">
    <property type="component" value="Unassembled WGS sequence"/>
</dbReference>
<dbReference type="InterPro" id="IPR016181">
    <property type="entry name" value="Acyl_CoA_acyltransferase"/>
</dbReference>
<comment type="caution">
    <text evidence="2">The sequence shown here is derived from an EMBL/GenBank/DDBJ whole genome shotgun (WGS) entry which is preliminary data.</text>
</comment>
<accession>A0A0M0FCI0</accession>
<dbReference type="EMBL" id="ATNL01000006">
    <property type="protein sequence ID" value="KON75168.1"/>
    <property type="molecule type" value="Genomic_DNA"/>
</dbReference>
<dbReference type="Gene3D" id="3.40.630.30">
    <property type="match status" value="1"/>
</dbReference>
<feature type="domain" description="N-acetyltransferase" evidence="1">
    <location>
        <begin position="9"/>
        <end position="161"/>
    </location>
</feature>
<dbReference type="Pfam" id="PF13302">
    <property type="entry name" value="Acetyltransf_3"/>
    <property type="match status" value="1"/>
</dbReference>
<name>A0A0M0FCI0_CELCE</name>
<protein>
    <recommendedName>
        <fullName evidence="1">N-acetyltransferase domain-containing protein</fullName>
    </recommendedName>
</protein>
<evidence type="ECO:0000313" key="3">
    <source>
        <dbReference type="Proteomes" id="UP000037387"/>
    </source>
</evidence>
<evidence type="ECO:0000259" key="1">
    <source>
        <dbReference type="PROSITE" id="PS51186"/>
    </source>
</evidence>
<reference evidence="2 3" key="1">
    <citation type="journal article" date="2015" name="Sci. Rep.">
        <title>Functional and structural properties of a novel cellulosome-like multienzyme complex: efficient glycoside hydrolysis of water-insoluble 7-xylosyl-10-deacetylpaclitaxel.</title>
        <authorList>
            <person name="Dou T.Y."/>
            <person name="Luan H.W."/>
            <person name="Ge G.B."/>
            <person name="Dong M.M."/>
            <person name="Zou H.F."/>
            <person name="He Y.Q."/>
            <person name="Cui P."/>
            <person name="Wang J.Y."/>
            <person name="Hao D.C."/>
            <person name="Yang S.L."/>
            <person name="Yang L."/>
        </authorList>
    </citation>
    <scope>NUCLEOTIDE SEQUENCE [LARGE SCALE GENOMIC DNA]</scope>
    <source>
        <strain evidence="2 3">F16</strain>
    </source>
</reference>
<sequence>MTDVATDRLVLRAYAPEDEDNFTGLLGDPVVTRWMGVPARPLREVFRSVVAAEPAWDIWAIWADGRYVGHGELKPSPDPHVDGHELVYALVPDAWGRGLGTEIAEGITKHGLETLGLDAVHATVAPENEASLRLLRRLGYVDAGSWVDDDGDETLWLVRRG</sequence>
<evidence type="ECO:0000313" key="2">
    <source>
        <dbReference type="EMBL" id="KON75168.1"/>
    </source>
</evidence>
<proteinExistence type="predicted"/>
<dbReference type="PROSITE" id="PS51186">
    <property type="entry name" value="GNAT"/>
    <property type="match status" value="1"/>
</dbReference>
<dbReference type="InterPro" id="IPR000182">
    <property type="entry name" value="GNAT_dom"/>
</dbReference>